<dbReference type="Proteomes" id="UP001174936">
    <property type="component" value="Unassembled WGS sequence"/>
</dbReference>
<protein>
    <submittedName>
        <fullName evidence="1">Uncharacterized protein</fullName>
    </submittedName>
</protein>
<keyword evidence="2" id="KW-1185">Reference proteome</keyword>
<proteinExistence type="predicted"/>
<organism evidence="1 2">
    <name type="scientific">Cercophora newfieldiana</name>
    <dbReference type="NCBI Taxonomy" id="92897"/>
    <lineage>
        <taxon>Eukaryota</taxon>
        <taxon>Fungi</taxon>
        <taxon>Dikarya</taxon>
        <taxon>Ascomycota</taxon>
        <taxon>Pezizomycotina</taxon>
        <taxon>Sordariomycetes</taxon>
        <taxon>Sordariomycetidae</taxon>
        <taxon>Sordariales</taxon>
        <taxon>Lasiosphaeriaceae</taxon>
        <taxon>Cercophora</taxon>
    </lineage>
</organism>
<evidence type="ECO:0000313" key="2">
    <source>
        <dbReference type="Proteomes" id="UP001174936"/>
    </source>
</evidence>
<dbReference type="EMBL" id="JAULSV010000002">
    <property type="protein sequence ID" value="KAK0652016.1"/>
    <property type="molecule type" value="Genomic_DNA"/>
</dbReference>
<gene>
    <name evidence="1" type="ORF">B0T16DRAFT_387351</name>
</gene>
<reference evidence="1" key="1">
    <citation type="submission" date="2023-06" db="EMBL/GenBank/DDBJ databases">
        <title>Genome-scale phylogeny and comparative genomics of the fungal order Sordariales.</title>
        <authorList>
            <consortium name="Lawrence Berkeley National Laboratory"/>
            <person name="Hensen N."/>
            <person name="Bonometti L."/>
            <person name="Westerberg I."/>
            <person name="Brannstrom I.O."/>
            <person name="Guillou S."/>
            <person name="Cros-Aarteil S."/>
            <person name="Calhoun S."/>
            <person name="Haridas S."/>
            <person name="Kuo A."/>
            <person name="Mondo S."/>
            <person name="Pangilinan J."/>
            <person name="Riley R."/>
            <person name="Labutti K."/>
            <person name="Andreopoulos B."/>
            <person name="Lipzen A."/>
            <person name="Chen C."/>
            <person name="Yanf M."/>
            <person name="Daum C."/>
            <person name="Ng V."/>
            <person name="Clum A."/>
            <person name="Steindorff A."/>
            <person name="Ohm R."/>
            <person name="Martin F."/>
            <person name="Silar P."/>
            <person name="Natvig D."/>
            <person name="Lalanne C."/>
            <person name="Gautier V."/>
            <person name="Ament-Velasquez S.L."/>
            <person name="Kruys A."/>
            <person name="Hutchinson M.I."/>
            <person name="Powell A.J."/>
            <person name="Barry K."/>
            <person name="Miller A.N."/>
            <person name="Grigoriev I.V."/>
            <person name="Debuchy R."/>
            <person name="Gladieux P."/>
            <person name="Thoren M.H."/>
            <person name="Johannesson H."/>
        </authorList>
    </citation>
    <scope>NUCLEOTIDE SEQUENCE</scope>
    <source>
        <strain evidence="1">SMH2532-1</strain>
    </source>
</reference>
<evidence type="ECO:0000313" key="1">
    <source>
        <dbReference type="EMBL" id="KAK0652016.1"/>
    </source>
</evidence>
<sequence>MSGRPLQVPARAIGRGSLVPLIGFSGAVDCAFAGWWAITGETRLVRGGVEPSTLSGQGQPPTSRVILDLCRWSAPRATWPENSPGTTTPLVFGPQQLSETQRNGPDGWCLPSPWTGDKSSAFAGFEGLELSRELPDERGALATMGE</sequence>
<comment type="caution">
    <text evidence="1">The sequence shown here is derived from an EMBL/GenBank/DDBJ whole genome shotgun (WGS) entry which is preliminary data.</text>
</comment>
<name>A0AA39YIB0_9PEZI</name>
<accession>A0AA39YIB0</accession>
<dbReference type="AlphaFoldDB" id="A0AA39YIB0"/>